<feature type="transmembrane region" description="Helical" evidence="7">
    <location>
        <begin position="130"/>
        <end position="150"/>
    </location>
</feature>
<dbReference type="Gene3D" id="1.20.1560.10">
    <property type="entry name" value="ABC transporter type 1, transmembrane domain"/>
    <property type="match status" value="1"/>
</dbReference>
<keyword evidence="2 7" id="KW-0812">Transmembrane</keyword>
<dbReference type="AlphaFoldDB" id="A0A9E8LSJ0"/>
<dbReference type="InterPro" id="IPR014216">
    <property type="entry name" value="ABC_transptr_CydD"/>
</dbReference>
<keyword evidence="6 7" id="KW-0472">Membrane</keyword>
<dbReference type="SUPFAM" id="SSF52540">
    <property type="entry name" value="P-loop containing nucleoside triphosphate hydrolases"/>
    <property type="match status" value="1"/>
</dbReference>
<proteinExistence type="predicted"/>
<feature type="transmembrane region" description="Helical" evidence="7">
    <location>
        <begin position="14"/>
        <end position="35"/>
    </location>
</feature>
<accession>A0A9E8LSJ0</accession>
<feature type="transmembrane region" description="Helical" evidence="7">
    <location>
        <begin position="156"/>
        <end position="177"/>
    </location>
</feature>
<dbReference type="RefSeq" id="WP_275416584.1">
    <property type="nucleotide sequence ID" value="NZ_CP106878.1"/>
</dbReference>
<feature type="domain" description="ABC transmembrane type-1" evidence="9">
    <location>
        <begin position="16"/>
        <end position="298"/>
    </location>
</feature>
<dbReference type="Proteomes" id="UP001164718">
    <property type="component" value="Chromosome"/>
</dbReference>
<dbReference type="GO" id="GO:0005886">
    <property type="term" value="C:plasma membrane"/>
    <property type="evidence" value="ECO:0007669"/>
    <property type="project" value="UniProtKB-SubCell"/>
</dbReference>
<keyword evidence="4" id="KW-0067">ATP-binding</keyword>
<dbReference type="Gene3D" id="3.40.50.300">
    <property type="entry name" value="P-loop containing nucleotide triphosphate hydrolases"/>
    <property type="match status" value="1"/>
</dbReference>
<name>A0A9E8LSJ0_9BACI</name>
<organism evidence="10 11">
    <name type="scientific">Fervidibacillus albus</name>
    <dbReference type="NCBI Taxonomy" id="2980026"/>
    <lineage>
        <taxon>Bacteria</taxon>
        <taxon>Bacillati</taxon>
        <taxon>Bacillota</taxon>
        <taxon>Bacilli</taxon>
        <taxon>Bacillales</taxon>
        <taxon>Bacillaceae</taxon>
        <taxon>Fervidibacillus</taxon>
    </lineage>
</organism>
<dbReference type="SMART" id="SM00382">
    <property type="entry name" value="AAA"/>
    <property type="match status" value="1"/>
</dbReference>
<dbReference type="KEGG" id="faf:OE104_09265"/>
<keyword evidence="3" id="KW-0547">Nucleotide-binding</keyword>
<evidence type="ECO:0000259" key="8">
    <source>
        <dbReference type="PROSITE" id="PS50893"/>
    </source>
</evidence>
<evidence type="ECO:0000256" key="6">
    <source>
        <dbReference type="ARBA" id="ARBA00023136"/>
    </source>
</evidence>
<evidence type="ECO:0000256" key="4">
    <source>
        <dbReference type="ARBA" id="ARBA00022840"/>
    </source>
</evidence>
<feature type="transmembrane region" description="Helical" evidence="7">
    <location>
        <begin position="47"/>
        <end position="69"/>
    </location>
</feature>
<feature type="domain" description="ABC transporter" evidence="8">
    <location>
        <begin position="332"/>
        <end position="566"/>
    </location>
</feature>
<sequence>MDKNLLQYKGSKKLMAIIALITLGQSAAIIGQAVYLARAIVSMYEGAASFAVLSSFAYFLGMFIIRHFLQWLKSRLAYRFADETARRLERLLIEQLFQLGPRAVGKHGSGNLVTLAIEGIPSFRTYLELFIPRFIAMLAIPIPIFLYVFSLDRLSGIILALVIPIMIAFLILLGLAAKKQINAQMGTYILLSRHFVDSLRGLVTLKFLGRSKGHRDSIETVSDKFRIATLRTMRVAFLSGFSLDFFSTLSVAVVAVELGLRLIEGNILFEPALAILILAPEYFFPIKDFGNDYHATMDGKEAGKQIHRLLEGENVVGDSSVSLGRWDGKSTLVVRGLEKKSEEGERILYPIDFTVNGFQKIGVVGLSGAGKSTLIDILSGFSRASLGTFRINGSEIPHFSIPDWLNQVVYIPQHPYIFSGTVVDNIRLYEPDAPMDRVKEVVEKTGLSQLIDSFPNGLDERIGQGGRSLSGGEEQRIAIARGLLQNRPIMIFDEPTAHLDIETEHDIKRMMLPLMENKLVFFATHRLHWMKNMDHIFVIENGQLVESGSHDQLMEKKGAYYRLVQAHQGGERNGIV</sequence>
<dbReference type="GO" id="GO:0034040">
    <property type="term" value="F:ATPase-coupled lipid transmembrane transporter activity"/>
    <property type="evidence" value="ECO:0007669"/>
    <property type="project" value="TreeGrafter"/>
</dbReference>
<evidence type="ECO:0000256" key="3">
    <source>
        <dbReference type="ARBA" id="ARBA00022741"/>
    </source>
</evidence>
<comment type="subcellular location">
    <subcellularLocation>
        <location evidence="1">Cell membrane</location>
        <topology evidence="1">Multi-pass membrane protein</topology>
    </subcellularLocation>
</comment>
<dbReference type="InterPro" id="IPR036640">
    <property type="entry name" value="ABC1_TM_sf"/>
</dbReference>
<dbReference type="Pfam" id="PF00664">
    <property type="entry name" value="ABC_membrane"/>
    <property type="match status" value="1"/>
</dbReference>
<evidence type="ECO:0000313" key="10">
    <source>
        <dbReference type="EMBL" id="WAA08802.1"/>
    </source>
</evidence>
<dbReference type="Pfam" id="PF00005">
    <property type="entry name" value="ABC_tran"/>
    <property type="match status" value="1"/>
</dbReference>
<evidence type="ECO:0000256" key="2">
    <source>
        <dbReference type="ARBA" id="ARBA00022692"/>
    </source>
</evidence>
<dbReference type="InterPro" id="IPR011527">
    <property type="entry name" value="ABC1_TM_dom"/>
</dbReference>
<dbReference type="CDD" id="cd18584">
    <property type="entry name" value="ABC_6TM_AarD_CydD"/>
    <property type="match status" value="1"/>
</dbReference>
<keyword evidence="11" id="KW-1185">Reference proteome</keyword>
<dbReference type="InterPro" id="IPR039421">
    <property type="entry name" value="Type_1_exporter"/>
</dbReference>
<dbReference type="PROSITE" id="PS50929">
    <property type="entry name" value="ABC_TM1F"/>
    <property type="match status" value="1"/>
</dbReference>
<dbReference type="PANTHER" id="PTHR24221:SF614">
    <property type="entry name" value="GLUTATHIONE_L-CYSTEINE TRANSPORT SYSTEM ATP-BINDING_PERMEASE PROTEIN CYDC"/>
    <property type="match status" value="1"/>
</dbReference>
<dbReference type="SUPFAM" id="SSF90123">
    <property type="entry name" value="ABC transporter transmembrane region"/>
    <property type="match status" value="1"/>
</dbReference>
<dbReference type="GO" id="GO:0140359">
    <property type="term" value="F:ABC-type transporter activity"/>
    <property type="evidence" value="ECO:0007669"/>
    <property type="project" value="InterPro"/>
</dbReference>
<evidence type="ECO:0000256" key="5">
    <source>
        <dbReference type="ARBA" id="ARBA00022989"/>
    </source>
</evidence>
<dbReference type="EMBL" id="CP106878">
    <property type="protein sequence ID" value="WAA08802.1"/>
    <property type="molecule type" value="Genomic_DNA"/>
</dbReference>
<evidence type="ECO:0000256" key="1">
    <source>
        <dbReference type="ARBA" id="ARBA00004651"/>
    </source>
</evidence>
<evidence type="ECO:0000256" key="7">
    <source>
        <dbReference type="SAM" id="Phobius"/>
    </source>
</evidence>
<protein>
    <submittedName>
        <fullName evidence="10">Thiol reductant ABC exporter subunit CydD</fullName>
    </submittedName>
</protein>
<dbReference type="GO" id="GO:0016887">
    <property type="term" value="F:ATP hydrolysis activity"/>
    <property type="evidence" value="ECO:0007669"/>
    <property type="project" value="InterPro"/>
</dbReference>
<reference evidence="10" key="1">
    <citation type="submission" date="2022-09" db="EMBL/GenBank/DDBJ databases">
        <title>Complete Genomes of Fervidibacillus albus and Fervidibacillus halotolerans isolated from tidal flat sediments.</title>
        <authorList>
            <person name="Kwon K.K."/>
            <person name="Yang S.-H."/>
            <person name="Park M.J."/>
            <person name="Oh H.-M."/>
        </authorList>
    </citation>
    <scope>NUCLEOTIDE SEQUENCE</scope>
    <source>
        <strain evidence="10">MEBiC13591</strain>
    </source>
</reference>
<dbReference type="GO" id="GO:0042883">
    <property type="term" value="P:cysteine transport"/>
    <property type="evidence" value="ECO:0007669"/>
    <property type="project" value="InterPro"/>
</dbReference>
<dbReference type="NCBIfam" id="TIGR02857">
    <property type="entry name" value="CydD"/>
    <property type="match status" value="1"/>
</dbReference>
<dbReference type="PANTHER" id="PTHR24221">
    <property type="entry name" value="ATP-BINDING CASSETTE SUB-FAMILY B"/>
    <property type="match status" value="1"/>
</dbReference>
<dbReference type="PROSITE" id="PS50893">
    <property type="entry name" value="ABC_TRANSPORTER_2"/>
    <property type="match status" value="1"/>
</dbReference>
<feature type="transmembrane region" description="Helical" evidence="7">
    <location>
        <begin position="235"/>
        <end position="255"/>
    </location>
</feature>
<dbReference type="InterPro" id="IPR003439">
    <property type="entry name" value="ABC_transporter-like_ATP-bd"/>
</dbReference>
<dbReference type="GO" id="GO:0005524">
    <property type="term" value="F:ATP binding"/>
    <property type="evidence" value="ECO:0007669"/>
    <property type="project" value="UniProtKB-KW"/>
</dbReference>
<dbReference type="InterPro" id="IPR027417">
    <property type="entry name" value="P-loop_NTPase"/>
</dbReference>
<keyword evidence="5 7" id="KW-1133">Transmembrane helix</keyword>
<dbReference type="InterPro" id="IPR003593">
    <property type="entry name" value="AAA+_ATPase"/>
</dbReference>
<evidence type="ECO:0000259" key="9">
    <source>
        <dbReference type="PROSITE" id="PS50929"/>
    </source>
</evidence>
<evidence type="ECO:0000313" key="11">
    <source>
        <dbReference type="Proteomes" id="UP001164718"/>
    </source>
</evidence>
<gene>
    <name evidence="10" type="primary">cydD</name>
    <name evidence="10" type="ORF">OE104_09265</name>
</gene>